<evidence type="ECO:0000313" key="8">
    <source>
        <dbReference type="EMBL" id="GGI67112.1"/>
    </source>
</evidence>
<comment type="similarity">
    <text evidence="1 5">Belongs to the carbamate kinase family.</text>
</comment>
<reference evidence="7" key="4">
    <citation type="journal article" date="2023" name="Microbiol. Resour. Announc.">
        <title>Complete Genome Sequence of Vulcanisaeta souniana Strain IC-059, a Hyperthermophilic Archaeon Isolated from Hot Spring Water in Japan.</title>
        <authorList>
            <person name="Kato S."/>
            <person name="Itoh T."/>
            <person name="Wu L."/>
            <person name="Ma J."/>
            <person name="Ohkuma M."/>
        </authorList>
    </citation>
    <scope>NUCLEOTIDE SEQUENCE</scope>
    <source>
        <strain evidence="7">JCM 11219</strain>
    </source>
</reference>
<reference evidence="8" key="2">
    <citation type="submission" date="2020-09" db="EMBL/GenBank/DDBJ databases">
        <authorList>
            <person name="Sun Q."/>
            <person name="Ohkuma M."/>
        </authorList>
    </citation>
    <scope>NUCLEOTIDE SEQUENCE</scope>
    <source>
        <strain evidence="8">JCM 11219</strain>
    </source>
</reference>
<keyword evidence="3 5" id="KW-0808">Transferase</keyword>
<reference evidence="8" key="1">
    <citation type="journal article" date="2014" name="Int. J. Syst. Evol. Microbiol.">
        <title>Complete genome sequence of Corynebacterium casei LMG S-19264T (=DSM 44701T), isolated from a smear-ripened cheese.</title>
        <authorList>
            <consortium name="US DOE Joint Genome Institute (JGI-PGF)"/>
            <person name="Walter F."/>
            <person name="Albersmeier A."/>
            <person name="Kalinowski J."/>
            <person name="Ruckert C."/>
        </authorList>
    </citation>
    <scope>NUCLEOTIDE SEQUENCE</scope>
    <source>
        <strain evidence="8">JCM 11219</strain>
    </source>
</reference>
<name>A0A830EB44_9CREN</name>
<dbReference type="PIRSF" id="PIRSF000723">
    <property type="entry name" value="Carbamate_kin"/>
    <property type="match status" value="1"/>
</dbReference>
<dbReference type="EMBL" id="BMNM01000001">
    <property type="protein sequence ID" value="GGI67112.1"/>
    <property type="molecule type" value="Genomic_DNA"/>
</dbReference>
<organism evidence="8 9">
    <name type="scientific">Vulcanisaeta souniana JCM 11219</name>
    <dbReference type="NCBI Taxonomy" id="1293586"/>
    <lineage>
        <taxon>Archaea</taxon>
        <taxon>Thermoproteota</taxon>
        <taxon>Thermoprotei</taxon>
        <taxon>Thermoproteales</taxon>
        <taxon>Thermoproteaceae</taxon>
        <taxon>Vulcanisaeta</taxon>
    </lineage>
</organism>
<accession>A0A830EB44</accession>
<protein>
    <recommendedName>
        <fullName evidence="2 5">Carbamate kinase</fullName>
    </recommendedName>
</protein>
<evidence type="ECO:0000259" key="6">
    <source>
        <dbReference type="Pfam" id="PF00696"/>
    </source>
</evidence>
<dbReference type="NCBIfam" id="NF009007">
    <property type="entry name" value="PRK12352.1"/>
    <property type="match status" value="1"/>
</dbReference>
<evidence type="ECO:0000256" key="5">
    <source>
        <dbReference type="PIRNR" id="PIRNR000723"/>
    </source>
</evidence>
<dbReference type="Gene3D" id="3.40.1160.10">
    <property type="entry name" value="Acetylglutamate kinase-like"/>
    <property type="match status" value="1"/>
</dbReference>
<gene>
    <name evidence="8" type="ORF">GCM10007112_00110</name>
    <name evidence="7" type="ORF">Vsou_12980</name>
</gene>
<sequence length="306" mass="33684">MLLVIALGGNAFAKEGGKVGSPEEQWERVRLAASDVADMIEEGFDVVVTHGNGPQAGLLAERVGDYLSLDMIDAATEGWMGYLIANALTSEFMRRGILRKPVVIISRSIVNKNDPAFQNPTKYVGPLYDKETADKLSRKRGWVFKWDARGGFRRVVPSPEPMDIMELDAIKLLIREGYVPITVGGGGVPVVMNGEARGVDAVIDKDLASQVLANSINSDYLLILTDVDYIYVNFRKTNQARLVEVAVDEVERYYENGQFPPGSMGPKVLAAIRFLRNGGKTAYIGPLGRARDILRGQIGTRIIRRE</sequence>
<dbReference type="FunFam" id="3.40.1160.10:FF:000007">
    <property type="entry name" value="Carbamate kinase"/>
    <property type="match status" value="1"/>
</dbReference>
<evidence type="ECO:0000313" key="7">
    <source>
        <dbReference type="EMBL" id="BDR92205.1"/>
    </source>
</evidence>
<dbReference type="RefSeq" id="WP_188602173.1">
    <property type="nucleotide sequence ID" value="NZ_AP026830.1"/>
</dbReference>
<proteinExistence type="inferred from homology"/>
<dbReference type="GO" id="GO:0005829">
    <property type="term" value="C:cytosol"/>
    <property type="evidence" value="ECO:0007669"/>
    <property type="project" value="TreeGrafter"/>
</dbReference>
<dbReference type="PANTHER" id="PTHR30409">
    <property type="entry name" value="CARBAMATE KINASE"/>
    <property type="match status" value="1"/>
</dbReference>
<keyword evidence="4 5" id="KW-0418">Kinase</keyword>
<dbReference type="PRINTS" id="PR01469">
    <property type="entry name" value="CARBMTKINASE"/>
</dbReference>
<dbReference type="GO" id="GO:0019546">
    <property type="term" value="P:L-arginine deiminase pathway"/>
    <property type="evidence" value="ECO:0007669"/>
    <property type="project" value="TreeGrafter"/>
</dbReference>
<evidence type="ECO:0000313" key="9">
    <source>
        <dbReference type="Proteomes" id="UP000657075"/>
    </source>
</evidence>
<keyword evidence="10" id="KW-1185">Reference proteome</keyword>
<dbReference type="OrthoDB" id="31128at2157"/>
<reference evidence="10" key="3">
    <citation type="submission" date="2022-09" db="EMBL/GenBank/DDBJ databases">
        <title>Complete genome sequence of Vulcanisaeta souniana.</title>
        <authorList>
            <person name="Kato S."/>
            <person name="Itoh T."/>
            <person name="Ohkuma M."/>
        </authorList>
    </citation>
    <scope>NUCLEOTIDE SEQUENCE [LARGE SCALE GENOMIC DNA]</scope>
    <source>
        <strain evidence="10">JCM 11219</strain>
    </source>
</reference>
<dbReference type="AlphaFoldDB" id="A0A830EB44"/>
<dbReference type="Proteomes" id="UP000657075">
    <property type="component" value="Unassembled WGS sequence"/>
</dbReference>
<dbReference type="PANTHER" id="PTHR30409:SF1">
    <property type="entry name" value="CARBAMATE KINASE-RELATED"/>
    <property type="match status" value="1"/>
</dbReference>
<dbReference type="EMBL" id="AP026830">
    <property type="protein sequence ID" value="BDR92205.1"/>
    <property type="molecule type" value="Genomic_DNA"/>
</dbReference>
<evidence type="ECO:0000256" key="2">
    <source>
        <dbReference type="ARBA" id="ARBA00020752"/>
    </source>
</evidence>
<dbReference type="Pfam" id="PF00696">
    <property type="entry name" value="AA_kinase"/>
    <property type="match status" value="1"/>
</dbReference>
<evidence type="ECO:0000256" key="1">
    <source>
        <dbReference type="ARBA" id="ARBA00011066"/>
    </source>
</evidence>
<evidence type="ECO:0000256" key="4">
    <source>
        <dbReference type="ARBA" id="ARBA00022777"/>
    </source>
</evidence>
<dbReference type="GO" id="GO:0008804">
    <property type="term" value="F:carbamate kinase activity"/>
    <property type="evidence" value="ECO:0007669"/>
    <property type="project" value="InterPro"/>
</dbReference>
<dbReference type="InterPro" id="IPR036393">
    <property type="entry name" value="AceGlu_kinase-like_sf"/>
</dbReference>
<dbReference type="CDD" id="cd04235">
    <property type="entry name" value="AAK_CK"/>
    <property type="match status" value="1"/>
</dbReference>
<evidence type="ECO:0000313" key="10">
    <source>
        <dbReference type="Proteomes" id="UP001060771"/>
    </source>
</evidence>
<dbReference type="GeneID" id="76206848"/>
<dbReference type="InterPro" id="IPR001048">
    <property type="entry name" value="Asp/Glu/Uridylate_kinase"/>
</dbReference>
<evidence type="ECO:0000256" key="3">
    <source>
        <dbReference type="ARBA" id="ARBA00022679"/>
    </source>
</evidence>
<feature type="domain" description="Aspartate/glutamate/uridylate kinase" evidence="6">
    <location>
        <begin position="1"/>
        <end position="284"/>
    </location>
</feature>
<dbReference type="SUPFAM" id="SSF53633">
    <property type="entry name" value="Carbamate kinase-like"/>
    <property type="match status" value="1"/>
</dbReference>
<dbReference type="InterPro" id="IPR003964">
    <property type="entry name" value="Carb_kinase"/>
</dbReference>
<dbReference type="Proteomes" id="UP001060771">
    <property type="component" value="Chromosome"/>
</dbReference>